<dbReference type="EMBL" id="CAACVG010000989">
    <property type="protein sequence ID" value="VEN34789.1"/>
    <property type="molecule type" value="Genomic_DNA"/>
</dbReference>
<evidence type="ECO:0000256" key="2">
    <source>
        <dbReference type="ARBA" id="ARBA00023274"/>
    </source>
</evidence>
<keyword evidence="1" id="KW-0689">Ribosomal protein</keyword>
<dbReference type="Gene3D" id="2.20.25.30">
    <property type="match status" value="1"/>
</dbReference>
<dbReference type="GO" id="GO:1990904">
    <property type="term" value="C:ribonucleoprotein complex"/>
    <property type="evidence" value="ECO:0007669"/>
    <property type="project" value="UniProtKB-KW"/>
</dbReference>
<sequence>MVKKMEITQQSIYSCSFCGKVSICCSCVLSSIFIMNSEVVTNYLYHFNYL</sequence>
<reference evidence="4 5" key="1">
    <citation type="submission" date="2019-01" db="EMBL/GenBank/DDBJ databases">
        <authorList>
            <person name="Sayadi A."/>
        </authorList>
    </citation>
    <scope>NUCLEOTIDE SEQUENCE [LARGE SCALE GENOMIC DNA]</scope>
</reference>
<keyword evidence="5" id="KW-1185">Reference proteome</keyword>
<keyword evidence="2" id="KW-0687">Ribonucleoprotein</keyword>
<evidence type="ECO:0000256" key="1">
    <source>
        <dbReference type="ARBA" id="ARBA00022980"/>
    </source>
</evidence>
<dbReference type="GO" id="GO:0006412">
    <property type="term" value="P:translation"/>
    <property type="evidence" value="ECO:0007669"/>
    <property type="project" value="InterPro"/>
</dbReference>
<evidence type="ECO:0000256" key="3">
    <source>
        <dbReference type="SAM" id="Phobius"/>
    </source>
</evidence>
<dbReference type="AlphaFoldDB" id="A0A653BHA4"/>
<evidence type="ECO:0000313" key="5">
    <source>
        <dbReference type="Proteomes" id="UP000410492"/>
    </source>
</evidence>
<proteinExistence type="predicted"/>
<dbReference type="InterPro" id="IPR011331">
    <property type="entry name" value="Ribosomal_eL37/eL43"/>
</dbReference>
<dbReference type="GO" id="GO:0003735">
    <property type="term" value="F:structural constituent of ribosome"/>
    <property type="evidence" value="ECO:0007669"/>
    <property type="project" value="InterPro"/>
</dbReference>
<accession>A0A653BHA4</accession>
<keyword evidence="3" id="KW-1133">Transmembrane helix</keyword>
<gene>
    <name evidence="4" type="ORF">CALMAC_LOCUS872</name>
</gene>
<keyword evidence="3" id="KW-0472">Membrane</keyword>
<organism evidence="4 5">
    <name type="scientific">Callosobruchus maculatus</name>
    <name type="common">Southern cowpea weevil</name>
    <name type="synonym">Pulse bruchid</name>
    <dbReference type="NCBI Taxonomy" id="64391"/>
    <lineage>
        <taxon>Eukaryota</taxon>
        <taxon>Metazoa</taxon>
        <taxon>Ecdysozoa</taxon>
        <taxon>Arthropoda</taxon>
        <taxon>Hexapoda</taxon>
        <taxon>Insecta</taxon>
        <taxon>Pterygota</taxon>
        <taxon>Neoptera</taxon>
        <taxon>Endopterygota</taxon>
        <taxon>Coleoptera</taxon>
        <taxon>Polyphaga</taxon>
        <taxon>Cucujiformia</taxon>
        <taxon>Chrysomeloidea</taxon>
        <taxon>Chrysomelidae</taxon>
        <taxon>Bruchinae</taxon>
        <taxon>Bruchini</taxon>
        <taxon>Callosobruchus</taxon>
    </lineage>
</organism>
<feature type="transmembrane region" description="Helical" evidence="3">
    <location>
        <begin position="12"/>
        <end position="35"/>
    </location>
</feature>
<evidence type="ECO:0000313" key="4">
    <source>
        <dbReference type="EMBL" id="VEN34789.1"/>
    </source>
</evidence>
<protein>
    <submittedName>
        <fullName evidence="4">Uncharacterized protein</fullName>
    </submittedName>
</protein>
<dbReference type="GO" id="GO:0005840">
    <property type="term" value="C:ribosome"/>
    <property type="evidence" value="ECO:0007669"/>
    <property type="project" value="UniProtKB-KW"/>
</dbReference>
<dbReference type="Proteomes" id="UP000410492">
    <property type="component" value="Unassembled WGS sequence"/>
</dbReference>
<keyword evidence="3" id="KW-0812">Transmembrane</keyword>
<name>A0A653BHA4_CALMS</name>